<evidence type="ECO:0000313" key="2">
    <source>
        <dbReference type="Proteomes" id="UP000011134"/>
    </source>
</evidence>
<name>L8JGF1_9GAMM</name>
<evidence type="ECO:0000313" key="1">
    <source>
        <dbReference type="EMBL" id="ELR67895.1"/>
    </source>
</evidence>
<dbReference type="Proteomes" id="UP000011134">
    <property type="component" value="Unassembled WGS sequence"/>
</dbReference>
<keyword evidence="2" id="KW-1185">Reference proteome</keyword>
<dbReference type="AlphaFoldDB" id="L8JGF1"/>
<comment type="caution">
    <text evidence="1">The sequence shown here is derived from an EMBL/GenBank/DDBJ whole genome shotgun (WGS) entry which is preliminary data.</text>
</comment>
<gene>
    <name evidence="1" type="ORF">C942_00203</name>
</gene>
<protein>
    <submittedName>
        <fullName evidence="1">Uncharacterized protein</fullName>
    </submittedName>
</protein>
<accession>L8JGF1</accession>
<proteinExistence type="predicted"/>
<sequence length="40" mass="4671">MKESSNRKAHRIMEMDYISSGDVWLDLVDIIGNYRQKTVA</sequence>
<dbReference type="EMBL" id="AMZO01000001">
    <property type="protein sequence ID" value="ELR67895.1"/>
    <property type="molecule type" value="Genomic_DNA"/>
</dbReference>
<dbReference type="PATRIC" id="fig|1056511.3.peg.207"/>
<reference evidence="1 2" key="1">
    <citation type="submission" date="2012-12" db="EMBL/GenBank/DDBJ databases">
        <title>Genome Assembly of Photobacterium sp. AK15.</title>
        <authorList>
            <person name="Khatri I."/>
            <person name="Vaidya B."/>
            <person name="Srinivas T.N.R."/>
            <person name="Subramanian S."/>
            <person name="Pinnaka A."/>
        </authorList>
    </citation>
    <scope>NUCLEOTIDE SEQUENCE [LARGE SCALE GENOMIC DNA]</scope>
    <source>
        <strain evidence="1 2">AK15</strain>
    </source>
</reference>
<organism evidence="1 2">
    <name type="scientific">Photobacterium marinum</name>
    <dbReference type="NCBI Taxonomy" id="1056511"/>
    <lineage>
        <taxon>Bacteria</taxon>
        <taxon>Pseudomonadati</taxon>
        <taxon>Pseudomonadota</taxon>
        <taxon>Gammaproteobacteria</taxon>
        <taxon>Vibrionales</taxon>
        <taxon>Vibrionaceae</taxon>
        <taxon>Photobacterium</taxon>
    </lineage>
</organism>